<reference evidence="1" key="2">
    <citation type="submission" date="2015-06" db="EMBL/GenBank/DDBJ databases">
        <title>Environmentally co-occuring mercury resistance plasmids are genetically and phenotypically diverse and confer variable context-dependent fitness effects.</title>
        <authorList>
            <person name="Hall J.P.J."/>
            <person name="Harrison E."/>
            <person name="Lilley A.K."/>
            <person name="Paterson S."/>
            <person name="Spiers A.J."/>
            <person name="Brockhurst M.A."/>
        </authorList>
    </citation>
    <scope>NUCLEOTIDE SEQUENCE [LARGE SCALE GENOMIC DNA]</scope>
    <source>
        <strain evidence="1">SBW25</strain>
        <plasmid evidence="1">pQBR57</plasmid>
    </source>
</reference>
<dbReference type="Pfam" id="PF10765">
    <property type="entry name" value="Phage_P22_NinX"/>
    <property type="match status" value="1"/>
</dbReference>
<sequence>MAMVEVNIADLIGQALDWAVATIEGLPIRRDPMNFGNTFNGGYWVWDEKPLGVMLNIGPHPSPASREAAGHYSPSTNWNQLGPLLLKYPITLGNHESGKEDGTFWGSAHCFDTGTSFQTYDGMMVAACRSIVAFKLQATVMNVPAWLTQAVA</sequence>
<proteinExistence type="predicted"/>
<geneLocation type="plasmid" evidence="1">
    <name>pQBR57</name>
</geneLocation>
<dbReference type="InterPro" id="IPR019701">
    <property type="entry name" value="Phage_P22_NinX"/>
</dbReference>
<keyword evidence="1" id="KW-0614">Plasmid</keyword>
<organism evidence="1">
    <name type="scientific">Pseudomonas fluorescens (strain SBW25)</name>
    <dbReference type="NCBI Taxonomy" id="216595"/>
    <lineage>
        <taxon>Bacteria</taxon>
        <taxon>Pseudomonadati</taxon>
        <taxon>Pseudomonadota</taxon>
        <taxon>Gammaproteobacteria</taxon>
        <taxon>Pseudomonadales</taxon>
        <taxon>Pseudomonadaceae</taxon>
        <taxon>Pseudomonas</taxon>
    </lineage>
</organism>
<accession>A0A0G4E4P6</accession>
<name>A0A0G4E4P6_PSEFS</name>
<reference evidence="1" key="1">
    <citation type="submission" date="2014-12" db="EMBL/GenBank/DDBJ databases">
        <authorList>
            <person name="Hall J."/>
        </authorList>
    </citation>
    <scope>NUCLEOTIDE SEQUENCE [LARGE SCALE GENOMIC DNA]</scope>
    <source>
        <strain evidence="1">SBW25</strain>
        <plasmid evidence="1">pQBR57</plasmid>
    </source>
</reference>
<evidence type="ECO:0000313" key="1">
    <source>
        <dbReference type="EMBL" id="CEK42216.1"/>
    </source>
</evidence>
<dbReference type="AlphaFoldDB" id="A0A0G4E4P6"/>
<dbReference type="EMBL" id="LN713926">
    <property type="protein sequence ID" value="CEK42216.1"/>
    <property type="molecule type" value="Genomic_DNA"/>
</dbReference>
<protein>
    <recommendedName>
        <fullName evidence="2">DUF2591 domain-containing protein</fullName>
    </recommendedName>
</protein>
<gene>
    <name evidence="1" type="ORF">PQBR57_0263</name>
</gene>
<evidence type="ECO:0008006" key="2">
    <source>
        <dbReference type="Google" id="ProtNLM"/>
    </source>
</evidence>